<feature type="short sequence motif" description="DGA/G" evidence="6">
    <location>
        <begin position="226"/>
        <end position="228"/>
    </location>
</feature>
<protein>
    <submittedName>
        <fullName evidence="9">Patatin</fullName>
    </submittedName>
</protein>
<dbReference type="GO" id="GO:0016042">
    <property type="term" value="P:lipid catabolic process"/>
    <property type="evidence" value="ECO:0007669"/>
    <property type="project" value="UniProtKB-UniRule"/>
</dbReference>
<dbReference type="Gene3D" id="2.40.160.50">
    <property type="entry name" value="membrane protein fhac: a member of the omp85/tpsb transporter family"/>
    <property type="match status" value="1"/>
</dbReference>
<dbReference type="EMBL" id="NTFH01000003">
    <property type="protein sequence ID" value="PHQ16894.1"/>
    <property type="molecule type" value="Genomic_DNA"/>
</dbReference>
<dbReference type="PANTHER" id="PTHR14226">
    <property type="entry name" value="NEUROPATHY TARGET ESTERASE/SWISS CHEESE D.MELANOGASTER"/>
    <property type="match status" value="1"/>
</dbReference>
<evidence type="ECO:0000256" key="4">
    <source>
        <dbReference type="ARBA" id="ARBA00023098"/>
    </source>
</evidence>
<dbReference type="AlphaFoldDB" id="A0A2G1UQW1"/>
<keyword evidence="4 6" id="KW-0443">Lipid metabolism</keyword>
<sequence>MGFRLFTGFGRYLQTMALFAVVVTAISSQGLAQTQTQQGDRPKIGLALSGGGARGAAHVGVLRVLEEMRIPVDYIAGASMGSIIGGLYAAGMTPDEIETALVTMDWEHIFSDDAPREDRSFRRKRDDDLYLIKAKPGISDDGELKFPTGAIQGQKFDLALRELTLPVTAITDFDKLHIPFRAVASDIGTGKSVVIRSGDLATAMRASMAVPAIFSATEIEGRLLVDGGITDNLPIDVVRDMGADIVIAVDISTPLAEAEDVTNVFSITGQLTSIMTRTNAEQQIASLAETDVLIVPDLGDIGSGDFQRAGEAVPRGRDAAKAKRQQLAALGLSLAAYRDYVASLTPPPLSQSPIIHFVRIENDSPISDGMIRDRLRQAIGEPLDRKQLEQDISTIYGLELFQNVRYDVEQDDGLTGLVVSAKARSWGPNYVQFGLELSSDGEGRSSYNLGFAYLRTGINGLGGELRAALQVGEEPLIAGEWYQPLDTLSRYFLNTGLSYGSHTVSLFDDQDRLADFRVTETRFDGALGREFGVYGETRFGYRYRTGQVELQTGAPELPDFSYDTAELYGRVSVDRLDSFNFPENGWTGLLEYATAREALGGDKDFDQATLRGSKFAVFGDGHVLGLGGRLETTLDGNAAIQDRYRLGGFLNLSGFTEDSLSGQQAGIIAALYYRRFEMLPFLSWYIGTSLEYGGTCENRNDIGDDGLAAGSIFLGADTPIGPIYLGVGQAEAGNNAVFFYLGRPMF</sequence>
<dbReference type="PANTHER" id="PTHR14226:SF29">
    <property type="entry name" value="NEUROPATHY TARGET ESTERASE SWS"/>
    <property type="match status" value="1"/>
</dbReference>
<dbReference type="InterPro" id="IPR050301">
    <property type="entry name" value="NTE"/>
</dbReference>
<dbReference type="Proteomes" id="UP000231409">
    <property type="component" value="Unassembled WGS sequence"/>
</dbReference>
<keyword evidence="5" id="KW-0472">Membrane</keyword>
<feature type="short sequence motif" description="GXGXXG" evidence="6">
    <location>
        <begin position="50"/>
        <end position="55"/>
    </location>
</feature>
<dbReference type="PROSITE" id="PS51635">
    <property type="entry name" value="PNPLA"/>
    <property type="match status" value="1"/>
</dbReference>
<feature type="active site" description="Nucleophile" evidence="6">
    <location>
        <position position="79"/>
    </location>
</feature>
<comment type="subcellular location">
    <subcellularLocation>
        <location evidence="1">Membrane</location>
    </subcellularLocation>
</comment>
<evidence type="ECO:0000259" key="8">
    <source>
        <dbReference type="PROSITE" id="PS51635"/>
    </source>
</evidence>
<evidence type="ECO:0000256" key="1">
    <source>
        <dbReference type="ARBA" id="ARBA00004370"/>
    </source>
</evidence>
<feature type="domain" description="PNPLA" evidence="8">
    <location>
        <begin position="46"/>
        <end position="239"/>
    </location>
</feature>
<evidence type="ECO:0000313" key="10">
    <source>
        <dbReference type="Proteomes" id="UP000231409"/>
    </source>
</evidence>
<comment type="caution">
    <text evidence="9">The sequence shown here is derived from an EMBL/GenBank/DDBJ whole genome shotgun (WGS) entry which is preliminary data.</text>
</comment>
<evidence type="ECO:0000256" key="5">
    <source>
        <dbReference type="ARBA" id="ARBA00023136"/>
    </source>
</evidence>
<dbReference type="GO" id="GO:0019867">
    <property type="term" value="C:outer membrane"/>
    <property type="evidence" value="ECO:0007669"/>
    <property type="project" value="InterPro"/>
</dbReference>
<name>A0A2G1UQW1_9GAMM</name>
<dbReference type="SUPFAM" id="SSF52151">
    <property type="entry name" value="FabD/lysophospholipase-like"/>
    <property type="match status" value="1"/>
</dbReference>
<dbReference type="GO" id="GO:0016787">
    <property type="term" value="F:hydrolase activity"/>
    <property type="evidence" value="ECO:0007669"/>
    <property type="project" value="UniProtKB-UniRule"/>
</dbReference>
<proteinExistence type="predicted"/>
<keyword evidence="7" id="KW-0732">Signal</keyword>
<gene>
    <name evidence="9" type="ORF">CLH61_02720</name>
</gene>
<dbReference type="InterPro" id="IPR016035">
    <property type="entry name" value="Acyl_Trfase/lysoPLipase"/>
</dbReference>
<evidence type="ECO:0000256" key="2">
    <source>
        <dbReference type="ARBA" id="ARBA00022801"/>
    </source>
</evidence>
<evidence type="ECO:0000256" key="6">
    <source>
        <dbReference type="PROSITE-ProRule" id="PRU01161"/>
    </source>
</evidence>
<feature type="chain" id="PRO_5013605507" evidence="7">
    <location>
        <begin position="33"/>
        <end position="746"/>
    </location>
</feature>
<feature type="short sequence motif" description="GXSXG" evidence="6">
    <location>
        <begin position="77"/>
        <end position="81"/>
    </location>
</feature>
<evidence type="ECO:0000256" key="3">
    <source>
        <dbReference type="ARBA" id="ARBA00022963"/>
    </source>
</evidence>
<dbReference type="InterPro" id="IPR000184">
    <property type="entry name" value="Bac_surfAg_D15"/>
</dbReference>
<dbReference type="Pfam" id="PF01103">
    <property type="entry name" value="Omp85"/>
    <property type="match status" value="1"/>
</dbReference>
<keyword evidence="10" id="KW-1185">Reference proteome</keyword>
<organism evidence="9 10">
    <name type="scientific">Marinobacter profundi</name>
    <dbReference type="NCBI Taxonomy" id="2666256"/>
    <lineage>
        <taxon>Bacteria</taxon>
        <taxon>Pseudomonadati</taxon>
        <taxon>Pseudomonadota</taxon>
        <taxon>Gammaproteobacteria</taxon>
        <taxon>Pseudomonadales</taxon>
        <taxon>Marinobacteraceae</taxon>
        <taxon>Marinobacter</taxon>
    </lineage>
</organism>
<evidence type="ECO:0000313" key="9">
    <source>
        <dbReference type="EMBL" id="PHQ16894.1"/>
    </source>
</evidence>
<dbReference type="Gene3D" id="3.40.1090.10">
    <property type="entry name" value="Cytosolic phospholipase A2 catalytic domain"/>
    <property type="match status" value="2"/>
</dbReference>
<dbReference type="CDD" id="cd07205">
    <property type="entry name" value="Pat_PNPLA6_PNPLA7_NTE1_like"/>
    <property type="match status" value="1"/>
</dbReference>
<evidence type="ECO:0000256" key="7">
    <source>
        <dbReference type="SAM" id="SignalP"/>
    </source>
</evidence>
<dbReference type="InterPro" id="IPR002641">
    <property type="entry name" value="PNPLA_dom"/>
</dbReference>
<feature type="active site" description="Proton acceptor" evidence="6">
    <location>
        <position position="226"/>
    </location>
</feature>
<keyword evidence="2 6" id="KW-0378">Hydrolase</keyword>
<dbReference type="Pfam" id="PF01734">
    <property type="entry name" value="Patatin"/>
    <property type="match status" value="1"/>
</dbReference>
<feature type="signal peptide" evidence="7">
    <location>
        <begin position="1"/>
        <end position="32"/>
    </location>
</feature>
<dbReference type="RefSeq" id="WP_099613145.1">
    <property type="nucleotide sequence ID" value="NZ_KZ319367.1"/>
</dbReference>
<dbReference type="Gene3D" id="3.10.20.310">
    <property type="entry name" value="membrane protein fhac"/>
    <property type="match status" value="1"/>
</dbReference>
<accession>A0A2G1UQW1</accession>
<keyword evidence="3 6" id="KW-0442">Lipid degradation</keyword>
<reference evidence="9 10" key="1">
    <citation type="submission" date="2017-09" db="EMBL/GenBank/DDBJ databases">
        <title>The draft genome sequences of Marinobacter sp. PWS21.</title>
        <authorList>
            <person name="Cao J."/>
        </authorList>
    </citation>
    <scope>NUCLEOTIDE SEQUENCE [LARGE SCALE GENOMIC DNA]</scope>
    <source>
        <strain evidence="9 10">PWS21</strain>
    </source>
</reference>